<feature type="region of interest" description="Disordered" evidence="1">
    <location>
        <begin position="82"/>
        <end position="118"/>
    </location>
</feature>
<dbReference type="GO" id="GO:0006970">
    <property type="term" value="P:response to osmotic stress"/>
    <property type="evidence" value="ECO:0007669"/>
    <property type="project" value="TreeGrafter"/>
</dbReference>
<dbReference type="Pfam" id="PF05678">
    <property type="entry name" value="VQ"/>
    <property type="match status" value="1"/>
</dbReference>
<dbReference type="EMBL" id="CP136894">
    <property type="protein sequence ID" value="WOL06800.1"/>
    <property type="molecule type" value="Genomic_DNA"/>
</dbReference>
<evidence type="ECO:0000313" key="3">
    <source>
        <dbReference type="EMBL" id="WOL06800.1"/>
    </source>
</evidence>
<dbReference type="Proteomes" id="UP001327560">
    <property type="component" value="Chromosome 5"/>
</dbReference>
<accession>A0AAQ3KGA0</accession>
<feature type="region of interest" description="Disordered" evidence="1">
    <location>
        <begin position="43"/>
        <end position="66"/>
    </location>
</feature>
<feature type="domain" description="VQ" evidence="2">
    <location>
        <begin position="108"/>
        <end position="130"/>
    </location>
</feature>
<sequence>MNMAENCSVLDPWVYRSAESAWISEAFSRDNEVLTRALQISLSDTSSSGGGATPTTTSPDALSAATSSSPFLLHHHQLTPAAALRPRNPLAPPSAGRVSKRKSRASKRSPTTYINADPANFREMVQRVTGVQLSGEPGEPLVKPEPLRPAAARAALQQVCLPTLDTSAFFLDRGPARPSTEAGSVRLPAEHEPIFDFDALAPAFPTLESWSVM</sequence>
<feature type="compositionally biased region" description="Low complexity" evidence="1">
    <location>
        <begin position="43"/>
        <end position="61"/>
    </location>
</feature>
<evidence type="ECO:0000313" key="4">
    <source>
        <dbReference type="Proteomes" id="UP001327560"/>
    </source>
</evidence>
<evidence type="ECO:0000256" key="1">
    <source>
        <dbReference type="SAM" id="MobiDB-lite"/>
    </source>
</evidence>
<name>A0AAQ3KGA0_9LILI</name>
<dbReference type="InterPro" id="IPR008889">
    <property type="entry name" value="VQ"/>
</dbReference>
<organism evidence="3 4">
    <name type="scientific">Canna indica</name>
    <name type="common">Indian-shot</name>
    <dbReference type="NCBI Taxonomy" id="4628"/>
    <lineage>
        <taxon>Eukaryota</taxon>
        <taxon>Viridiplantae</taxon>
        <taxon>Streptophyta</taxon>
        <taxon>Embryophyta</taxon>
        <taxon>Tracheophyta</taxon>
        <taxon>Spermatophyta</taxon>
        <taxon>Magnoliopsida</taxon>
        <taxon>Liliopsida</taxon>
        <taxon>Zingiberales</taxon>
        <taxon>Cannaceae</taxon>
        <taxon>Canna</taxon>
    </lineage>
</organism>
<dbReference type="AlphaFoldDB" id="A0AAQ3KGA0"/>
<dbReference type="InterPro" id="IPR039609">
    <property type="entry name" value="VQ_15/22"/>
</dbReference>
<dbReference type="GO" id="GO:0005516">
    <property type="term" value="F:calmodulin binding"/>
    <property type="evidence" value="ECO:0007669"/>
    <property type="project" value="TreeGrafter"/>
</dbReference>
<proteinExistence type="predicted"/>
<dbReference type="PANTHER" id="PTHR33179">
    <property type="entry name" value="VQ MOTIF-CONTAINING PROTEIN"/>
    <property type="match status" value="1"/>
</dbReference>
<reference evidence="3 4" key="1">
    <citation type="submission" date="2023-10" db="EMBL/GenBank/DDBJ databases">
        <title>Chromosome-scale genome assembly provides insights into flower coloration mechanisms of Canna indica.</title>
        <authorList>
            <person name="Li C."/>
        </authorList>
    </citation>
    <scope>NUCLEOTIDE SEQUENCE [LARGE SCALE GENOMIC DNA]</scope>
    <source>
        <tissue evidence="3">Flower</tissue>
    </source>
</reference>
<gene>
    <name evidence="3" type="ORF">Cni_G15534</name>
</gene>
<feature type="compositionally biased region" description="Basic residues" evidence="1">
    <location>
        <begin position="98"/>
        <end position="107"/>
    </location>
</feature>
<dbReference type="GO" id="GO:0005634">
    <property type="term" value="C:nucleus"/>
    <property type="evidence" value="ECO:0007669"/>
    <property type="project" value="TreeGrafter"/>
</dbReference>
<protein>
    <recommendedName>
        <fullName evidence="2">VQ domain-containing protein</fullName>
    </recommendedName>
</protein>
<keyword evidence="4" id="KW-1185">Reference proteome</keyword>
<evidence type="ECO:0000259" key="2">
    <source>
        <dbReference type="Pfam" id="PF05678"/>
    </source>
</evidence>
<feature type="compositionally biased region" description="Low complexity" evidence="1">
    <location>
        <begin position="82"/>
        <end position="97"/>
    </location>
</feature>
<dbReference type="PANTHER" id="PTHR33179:SF9">
    <property type="entry name" value="OS01G0278000 PROTEIN"/>
    <property type="match status" value="1"/>
</dbReference>